<name>A0A8S5VFY4_9CAUD</name>
<evidence type="ECO:0000313" key="2">
    <source>
        <dbReference type="EMBL" id="DAG05661.1"/>
    </source>
</evidence>
<dbReference type="EMBL" id="BK016262">
    <property type="protein sequence ID" value="DAG05661.1"/>
    <property type="molecule type" value="Genomic_DNA"/>
</dbReference>
<protein>
    <submittedName>
        <fullName evidence="2">Uncharacterized protein</fullName>
    </submittedName>
</protein>
<organism evidence="2">
    <name type="scientific">Siphoviridae sp. ct3R43</name>
    <dbReference type="NCBI Taxonomy" id="2825321"/>
    <lineage>
        <taxon>Viruses</taxon>
        <taxon>Duplodnaviria</taxon>
        <taxon>Heunggongvirae</taxon>
        <taxon>Uroviricota</taxon>
        <taxon>Caudoviricetes</taxon>
    </lineage>
</organism>
<keyword evidence="1" id="KW-1133">Transmembrane helix</keyword>
<feature type="transmembrane region" description="Helical" evidence="1">
    <location>
        <begin position="56"/>
        <end position="78"/>
    </location>
</feature>
<accession>A0A8S5VFY4</accession>
<sequence length="99" mass="10232">MEPNQSTAAETAKRSAPESIPWLKRISTVFAVIAALAYVAAVIILVVSFINGGMAYAASFWVGVVLGVFAAGAVCSAIGAHLHGMADIVDSLDALNKKQ</sequence>
<reference evidence="2" key="1">
    <citation type="journal article" date="2021" name="Proc. Natl. Acad. Sci. U.S.A.">
        <title>A Catalog of Tens of Thousands of Viruses from Human Metagenomes Reveals Hidden Associations with Chronic Diseases.</title>
        <authorList>
            <person name="Tisza M.J."/>
            <person name="Buck C.B."/>
        </authorList>
    </citation>
    <scope>NUCLEOTIDE SEQUENCE</scope>
    <source>
        <strain evidence="2">Ct3R43</strain>
    </source>
</reference>
<keyword evidence="1" id="KW-0812">Transmembrane</keyword>
<keyword evidence="1" id="KW-0472">Membrane</keyword>
<feature type="transmembrane region" description="Helical" evidence="1">
    <location>
        <begin position="29"/>
        <end position="50"/>
    </location>
</feature>
<evidence type="ECO:0000256" key="1">
    <source>
        <dbReference type="SAM" id="Phobius"/>
    </source>
</evidence>
<proteinExistence type="predicted"/>